<accession>Q0S0W3</accession>
<evidence type="ECO:0000313" key="1">
    <source>
        <dbReference type="EMBL" id="ABG98823.1"/>
    </source>
</evidence>
<dbReference type="EMBL" id="CP000431">
    <property type="protein sequence ID" value="ABG98823.1"/>
    <property type="molecule type" value="Genomic_DNA"/>
</dbReference>
<proteinExistence type="predicted"/>
<dbReference type="KEGG" id="rha:RHA1_ro07057"/>
<protein>
    <submittedName>
        <fullName evidence="1">Uncharacterized protein</fullName>
    </submittedName>
</protein>
<reference evidence="2" key="1">
    <citation type="journal article" date="2006" name="Proc. Natl. Acad. Sci. U.S.A.">
        <title>The complete genome of Rhodococcus sp. RHA1 provides insights into a catabolic powerhouse.</title>
        <authorList>
            <person name="McLeod M.P."/>
            <person name="Warren R.L."/>
            <person name="Hsiao W.W.L."/>
            <person name="Araki N."/>
            <person name="Myhre M."/>
            <person name="Fernandes C."/>
            <person name="Miyazawa D."/>
            <person name="Wong W."/>
            <person name="Lillquist A.L."/>
            <person name="Wang D."/>
            <person name="Dosanjh M."/>
            <person name="Hara H."/>
            <person name="Petrescu A."/>
            <person name="Morin R.D."/>
            <person name="Yang G."/>
            <person name="Stott J.M."/>
            <person name="Schein J.E."/>
            <person name="Shin H."/>
            <person name="Smailus D."/>
            <person name="Siddiqui A.S."/>
            <person name="Marra M.A."/>
            <person name="Jones S.J.M."/>
            <person name="Holt R."/>
            <person name="Brinkman F.S.L."/>
            <person name="Miyauchi K."/>
            <person name="Fukuda M."/>
            <person name="Davies J.E."/>
            <person name="Mohn W.W."/>
            <person name="Eltis L.D."/>
        </authorList>
    </citation>
    <scope>NUCLEOTIDE SEQUENCE [LARGE SCALE GENOMIC DNA]</scope>
    <source>
        <strain evidence="2">RHA1</strain>
    </source>
</reference>
<organism evidence="1 2">
    <name type="scientific">Rhodococcus jostii (strain RHA1)</name>
    <dbReference type="NCBI Taxonomy" id="101510"/>
    <lineage>
        <taxon>Bacteria</taxon>
        <taxon>Bacillati</taxon>
        <taxon>Actinomycetota</taxon>
        <taxon>Actinomycetes</taxon>
        <taxon>Mycobacteriales</taxon>
        <taxon>Nocardiaceae</taxon>
        <taxon>Rhodococcus</taxon>
    </lineage>
</organism>
<evidence type="ECO:0000313" key="2">
    <source>
        <dbReference type="Proteomes" id="UP000008710"/>
    </source>
</evidence>
<gene>
    <name evidence="1" type="ordered locus">RHA1_ro07057</name>
</gene>
<sequence>MPRLKYLHRNVSRRSSTPLPPYRERYQRGKATIARVVVINVRRPGRAVEVRRCIGLPPVGTPCTFFDCVFLARWPCRTNGIGHCQPMTVC</sequence>
<dbReference type="Proteomes" id="UP000008710">
    <property type="component" value="Chromosome"/>
</dbReference>
<dbReference type="AlphaFoldDB" id="Q0S0W3"/>
<name>Q0S0W3_RHOJR</name>
<dbReference type="HOGENOM" id="CLU_2438803_0_0_11"/>